<keyword evidence="1" id="KW-0614">Plasmid</keyword>
<geneLocation type="plasmid" evidence="1 2">
    <name>p1</name>
</geneLocation>
<evidence type="ECO:0000313" key="2">
    <source>
        <dbReference type="Proteomes" id="UP000594603"/>
    </source>
</evidence>
<evidence type="ECO:0000313" key="1">
    <source>
        <dbReference type="EMBL" id="QPJ86587.1"/>
    </source>
</evidence>
<reference evidence="1" key="1">
    <citation type="submission" date="2020-04" db="EMBL/GenBank/DDBJ databases">
        <title>A novel bacterium ('Candidatus Sarcina troglodytae' sp. nov.) linked to a protracted, uniformly lethal epizootic among sanctuary western chimpanzees (Pan troglodytes verus) in Sierra Leone.</title>
        <authorList>
            <person name="Owens L.A."/>
            <person name="Colitti B."/>
            <person name="Hirji I."/>
            <person name="Pizaro A."/>
            <person name="Jaffe J.E."/>
            <person name="Moittie S."/>
            <person name="Bishop-Lilly K.A."/>
            <person name="Estrella L.A."/>
            <person name="Voegtly L.J."/>
            <person name="Kuhn J.H."/>
            <person name="Suen G."/>
            <person name="Deblois C.L."/>
            <person name="Dunn C."/>
            <person name="Juan-Salles C."/>
            <person name="Goldberg T.L."/>
        </authorList>
    </citation>
    <scope>NUCLEOTIDE SEQUENCE</scope>
    <source>
        <strain evidence="1">JB2</strain>
    </source>
</reference>
<keyword evidence="2" id="KW-1185">Reference proteome</keyword>
<proteinExistence type="predicted"/>
<dbReference type="EMBL" id="CP051755">
    <property type="protein sequence ID" value="QPJ86587.1"/>
    <property type="molecule type" value="Genomic_DNA"/>
</dbReference>
<accession>A0ACD1BGP0</accession>
<dbReference type="Proteomes" id="UP000594603">
    <property type="component" value="Plasmid p1"/>
</dbReference>
<organism evidence="1 2">
    <name type="scientific">Candidatus Sarcina troglodytae</name>
    <dbReference type="NCBI Taxonomy" id="2726954"/>
    <lineage>
        <taxon>Bacteria</taxon>
        <taxon>Bacillati</taxon>
        <taxon>Bacillota</taxon>
        <taxon>Clostridia</taxon>
        <taxon>Eubacteriales</taxon>
        <taxon>Clostridiaceae</taxon>
        <taxon>Sarcina</taxon>
    </lineage>
</organism>
<protein>
    <submittedName>
        <fullName evidence="1">Uncharacterized protein</fullName>
    </submittedName>
</protein>
<sequence length="117" mass="13462">MIYFFTSGIYKVFIYTPLTKSISPNMENVIIIKDKEAFLFGSNPVKLTFKKTGINGILNFKNYKTEIYNDGATLSLYNTNIKWINNNKAIITLRGSEQLDKIIEVDFKKNISYSISQ</sequence>
<gene>
    <name evidence="1" type="ORF">HH195_11495</name>
</gene>
<name>A0ACD1BGP0_9CLOT</name>